<organism evidence="15 17">
    <name type="scientific">Thalassovita autumnalis</name>
    <dbReference type="NCBI Taxonomy" id="2072972"/>
    <lineage>
        <taxon>Bacteria</taxon>
        <taxon>Pseudomonadati</taxon>
        <taxon>Pseudomonadota</taxon>
        <taxon>Alphaproteobacteria</taxon>
        <taxon>Rhodobacterales</taxon>
        <taxon>Roseobacteraceae</taxon>
        <taxon>Thalassovita</taxon>
    </lineage>
</organism>
<dbReference type="Proteomes" id="UP000051887">
    <property type="component" value="Unassembled WGS sequence"/>
</dbReference>
<evidence type="ECO:0000256" key="3">
    <source>
        <dbReference type="ARBA" id="ARBA00022448"/>
    </source>
</evidence>
<dbReference type="PROSITE" id="PS52016">
    <property type="entry name" value="TONB_DEPENDENT_REC_3"/>
    <property type="match status" value="1"/>
</dbReference>
<dbReference type="InterPro" id="IPR037066">
    <property type="entry name" value="Plug_dom_sf"/>
</dbReference>
<feature type="signal peptide" evidence="11">
    <location>
        <begin position="1"/>
        <end position="23"/>
    </location>
</feature>
<evidence type="ECO:0000256" key="6">
    <source>
        <dbReference type="ARBA" id="ARBA00023077"/>
    </source>
</evidence>
<evidence type="ECO:0000313" key="14">
    <source>
        <dbReference type="EMBL" id="CUH69504.1"/>
    </source>
</evidence>
<dbReference type="GO" id="GO:0015344">
    <property type="term" value="F:siderophore uptake transmembrane transporter activity"/>
    <property type="evidence" value="ECO:0007669"/>
    <property type="project" value="TreeGrafter"/>
</dbReference>
<dbReference type="PANTHER" id="PTHR30069:SF41">
    <property type="entry name" value="HEME_HEMOPEXIN UTILIZATION PROTEIN C"/>
    <property type="match status" value="1"/>
</dbReference>
<keyword evidence="16" id="KW-1185">Reference proteome</keyword>
<evidence type="ECO:0000259" key="12">
    <source>
        <dbReference type="Pfam" id="PF00593"/>
    </source>
</evidence>
<evidence type="ECO:0000256" key="7">
    <source>
        <dbReference type="ARBA" id="ARBA00023136"/>
    </source>
</evidence>
<keyword evidence="7 9" id="KW-0472">Membrane</keyword>
<evidence type="ECO:0000313" key="15">
    <source>
        <dbReference type="EMBL" id="CUH72907.1"/>
    </source>
</evidence>
<evidence type="ECO:0000256" key="8">
    <source>
        <dbReference type="ARBA" id="ARBA00023237"/>
    </source>
</evidence>
<keyword evidence="5 9" id="KW-0812">Transmembrane</keyword>
<keyword evidence="6 10" id="KW-0798">TonB box</keyword>
<feature type="chain" id="PRO_5009792541" evidence="11">
    <location>
        <begin position="24"/>
        <end position="661"/>
    </location>
</feature>
<gene>
    <name evidence="15" type="primary">bhuA</name>
    <name evidence="14" type="ORF">TL5118_03467</name>
    <name evidence="15" type="ORF">TL5120_02707</name>
</gene>
<dbReference type="InterPro" id="IPR039426">
    <property type="entry name" value="TonB-dep_rcpt-like"/>
</dbReference>
<dbReference type="Proteomes" id="UP000051086">
    <property type="component" value="Unassembled WGS sequence"/>
</dbReference>
<evidence type="ECO:0000256" key="11">
    <source>
        <dbReference type="SAM" id="SignalP"/>
    </source>
</evidence>
<accession>A0A0P1FVL9</accession>
<reference evidence="15 17" key="2">
    <citation type="submission" date="2015-09" db="EMBL/GenBank/DDBJ databases">
        <authorList>
            <consortium name="Swine Surveillance"/>
        </authorList>
    </citation>
    <scope>NUCLEOTIDE SEQUENCE [LARGE SCALE GENOMIC DNA]</scope>
    <source>
        <strain evidence="15 17">5120</strain>
    </source>
</reference>
<dbReference type="InterPro" id="IPR012910">
    <property type="entry name" value="Plug_dom"/>
</dbReference>
<dbReference type="Pfam" id="PF00593">
    <property type="entry name" value="TonB_dep_Rec_b-barrel"/>
    <property type="match status" value="1"/>
</dbReference>
<evidence type="ECO:0000313" key="17">
    <source>
        <dbReference type="Proteomes" id="UP000051887"/>
    </source>
</evidence>
<dbReference type="RefSeq" id="WP_058244074.1">
    <property type="nucleotide sequence ID" value="NZ_CYSB01000040.1"/>
</dbReference>
<keyword evidence="11" id="KW-0732">Signal</keyword>
<dbReference type="InterPro" id="IPR036942">
    <property type="entry name" value="Beta-barrel_TonB_sf"/>
</dbReference>
<dbReference type="EMBL" id="CYSB01000040">
    <property type="protein sequence ID" value="CUH69504.1"/>
    <property type="molecule type" value="Genomic_DNA"/>
</dbReference>
<evidence type="ECO:0000313" key="16">
    <source>
        <dbReference type="Proteomes" id="UP000051086"/>
    </source>
</evidence>
<dbReference type="EMBL" id="CYSC01000035">
    <property type="protein sequence ID" value="CUH72907.1"/>
    <property type="molecule type" value="Genomic_DNA"/>
</dbReference>
<dbReference type="Pfam" id="PF07715">
    <property type="entry name" value="Plug"/>
    <property type="match status" value="1"/>
</dbReference>
<dbReference type="InterPro" id="IPR000531">
    <property type="entry name" value="Beta-barrel_TonB"/>
</dbReference>
<dbReference type="OrthoDB" id="9760494at2"/>
<evidence type="ECO:0000256" key="10">
    <source>
        <dbReference type="RuleBase" id="RU003357"/>
    </source>
</evidence>
<dbReference type="PANTHER" id="PTHR30069">
    <property type="entry name" value="TONB-DEPENDENT OUTER MEMBRANE RECEPTOR"/>
    <property type="match status" value="1"/>
</dbReference>
<name>A0A0P1FVL9_9RHOB</name>
<evidence type="ECO:0000256" key="5">
    <source>
        <dbReference type="ARBA" id="ARBA00022692"/>
    </source>
</evidence>
<evidence type="ECO:0000256" key="4">
    <source>
        <dbReference type="ARBA" id="ARBA00022452"/>
    </source>
</evidence>
<comment type="subcellular location">
    <subcellularLocation>
        <location evidence="1 9">Cell outer membrane</location>
        <topology evidence="1 9">Multi-pass membrane protein</topology>
    </subcellularLocation>
</comment>
<dbReference type="AlphaFoldDB" id="A0A0P1FVL9"/>
<dbReference type="Gene3D" id="2.170.130.10">
    <property type="entry name" value="TonB-dependent receptor, plug domain"/>
    <property type="match status" value="1"/>
</dbReference>
<evidence type="ECO:0000256" key="1">
    <source>
        <dbReference type="ARBA" id="ARBA00004571"/>
    </source>
</evidence>
<dbReference type="GO" id="GO:0044718">
    <property type="term" value="P:siderophore transmembrane transport"/>
    <property type="evidence" value="ECO:0007669"/>
    <property type="project" value="TreeGrafter"/>
</dbReference>
<dbReference type="GO" id="GO:0009279">
    <property type="term" value="C:cell outer membrane"/>
    <property type="evidence" value="ECO:0007669"/>
    <property type="project" value="UniProtKB-SubCell"/>
</dbReference>
<dbReference type="Gene3D" id="2.40.170.20">
    <property type="entry name" value="TonB-dependent receptor, beta-barrel domain"/>
    <property type="match status" value="1"/>
</dbReference>
<keyword evidence="4 9" id="KW-1134">Transmembrane beta strand</keyword>
<keyword evidence="3 9" id="KW-0813">Transport</keyword>
<sequence length="661" mass="70550">MNRSVRGALLCAALSSVASAVWAEDVFELNTIYIGTYELGTELNDVDVSGEDLARTKPTDLQDVFKGEPTVAVGSSIPTSQKIYVNGVEETNLVVTIDGSRQNNKVFHHAATNIIDPALLKAVKVNPGVATADQGPGAIGGALEFQTKDVADLLAEGDDFGGFTALEFNSNGNTITTGNAVYGRKGAIEYLGYLKFADGEEFEDGSGTEVVGSGVHLWSGLAKVAFDTPDAGRVELSYERLIDDNPRPFRANMGGLLAGRPVPATQIYDLDRQNIVLSYSDDRSGAAWNPEILLAYSSTKLTTDNAGDRTDGKTQSLNGKIQNTFELSMGDIVAGLDFYSDKSSMEYAGADGAYRAEKVTNVGAFAQAYIDVTDTFLLSTGLRADHQKFTGVDGAEFENSGVSANISGELEVSSNLTLSAGYSSVWGGLTLSESFLMNADWEYPDSPEEVTSENLYLAGELALGDWTLNAKLFKTEISDARAPMWAPPSGSAIPMSEMPFNNTDMTSEGFELGVGYDWGVGFINVGYANIDTTLNGTAADSYTGNYLTAPLGEMITIEAGHTFQNLGLTVGADAQIGLKDTAYFDVAGAGAGAQEIPSYEVVNVFAEYNPSRMENLTVRAEINNLFDEHYAARGTYGQEFAVVVPVYEPGRSVKVMATLNF</sequence>
<protein>
    <submittedName>
        <fullName evidence="15">Brucella heme uptake protein A</fullName>
    </submittedName>
</protein>
<dbReference type="SUPFAM" id="SSF56935">
    <property type="entry name" value="Porins"/>
    <property type="match status" value="1"/>
</dbReference>
<evidence type="ECO:0000256" key="2">
    <source>
        <dbReference type="ARBA" id="ARBA00009810"/>
    </source>
</evidence>
<comment type="similarity">
    <text evidence="2 9 10">Belongs to the TonB-dependent receptor family.</text>
</comment>
<evidence type="ECO:0000259" key="13">
    <source>
        <dbReference type="Pfam" id="PF07715"/>
    </source>
</evidence>
<reference evidence="14 16" key="1">
    <citation type="submission" date="2015-09" db="EMBL/GenBank/DDBJ databases">
        <authorList>
            <person name="Rodrigo-Torres L."/>
            <person name="Arahal D.R."/>
        </authorList>
    </citation>
    <scope>NUCLEOTIDE SEQUENCE [LARGE SCALE GENOMIC DNA]</scope>
    <source>
        <strain evidence="14 16">CECT 5118</strain>
    </source>
</reference>
<feature type="domain" description="TonB-dependent receptor plug" evidence="13">
    <location>
        <begin position="48"/>
        <end position="142"/>
    </location>
</feature>
<evidence type="ECO:0000256" key="9">
    <source>
        <dbReference type="PROSITE-ProRule" id="PRU01360"/>
    </source>
</evidence>
<proteinExistence type="inferred from homology"/>
<keyword evidence="8 9" id="KW-0998">Cell outer membrane</keyword>
<feature type="domain" description="TonB-dependent receptor-like beta-barrel" evidence="12">
    <location>
        <begin position="242"/>
        <end position="625"/>
    </location>
</feature>